<accession>A0AAD5RLX3</accession>
<dbReference type="AlphaFoldDB" id="A0AAD5RLX3"/>
<name>A0AAD5RLX3_9PEZI</name>
<organism evidence="1 2">
    <name type="scientific">Zalerion maritima</name>
    <dbReference type="NCBI Taxonomy" id="339359"/>
    <lineage>
        <taxon>Eukaryota</taxon>
        <taxon>Fungi</taxon>
        <taxon>Dikarya</taxon>
        <taxon>Ascomycota</taxon>
        <taxon>Pezizomycotina</taxon>
        <taxon>Sordariomycetes</taxon>
        <taxon>Lulworthiomycetidae</taxon>
        <taxon>Lulworthiales</taxon>
        <taxon>Lulworthiaceae</taxon>
        <taxon>Zalerion</taxon>
    </lineage>
</organism>
<dbReference type="EMBL" id="JAKWBI020000273">
    <property type="protein sequence ID" value="KAJ2897490.1"/>
    <property type="molecule type" value="Genomic_DNA"/>
</dbReference>
<protein>
    <submittedName>
        <fullName evidence="1">Uncharacterized protein</fullName>
    </submittedName>
</protein>
<gene>
    <name evidence="1" type="ORF">MKZ38_004657</name>
</gene>
<evidence type="ECO:0000313" key="1">
    <source>
        <dbReference type="EMBL" id="KAJ2897490.1"/>
    </source>
</evidence>
<proteinExistence type="predicted"/>
<reference evidence="1" key="1">
    <citation type="submission" date="2022-07" db="EMBL/GenBank/DDBJ databases">
        <title>Draft genome sequence of Zalerion maritima ATCC 34329, a (micro)plastics degrading marine fungus.</title>
        <authorList>
            <person name="Paco A."/>
            <person name="Goncalves M.F.M."/>
            <person name="Rocha-Santos T.A.P."/>
            <person name="Alves A."/>
        </authorList>
    </citation>
    <scope>NUCLEOTIDE SEQUENCE</scope>
    <source>
        <strain evidence="1">ATCC 34329</strain>
    </source>
</reference>
<dbReference type="Proteomes" id="UP001201980">
    <property type="component" value="Unassembled WGS sequence"/>
</dbReference>
<evidence type="ECO:0000313" key="2">
    <source>
        <dbReference type="Proteomes" id="UP001201980"/>
    </source>
</evidence>
<comment type="caution">
    <text evidence="1">The sequence shown here is derived from an EMBL/GenBank/DDBJ whole genome shotgun (WGS) entry which is preliminary data.</text>
</comment>
<sequence>MILPKNRVAVKGNISDGADLPKRTVDFPSLTFLPLAMRDAPGAALMHKNIFSLMPLSGPSFPSPPLPPDPDVEISFTAPAPSPTHYLFQNGNWYNQQHPIPLESQSFEVNLHGPQCLSYKLLRKAAS</sequence>
<keyword evidence="2" id="KW-1185">Reference proteome</keyword>